<organism evidence="2 4">
    <name type="scientific">Rhizophagus irregularis</name>
    <dbReference type="NCBI Taxonomy" id="588596"/>
    <lineage>
        <taxon>Eukaryota</taxon>
        <taxon>Fungi</taxon>
        <taxon>Fungi incertae sedis</taxon>
        <taxon>Mucoromycota</taxon>
        <taxon>Glomeromycotina</taxon>
        <taxon>Glomeromycetes</taxon>
        <taxon>Glomerales</taxon>
        <taxon>Glomeraceae</taxon>
        <taxon>Rhizophagus</taxon>
    </lineage>
</organism>
<dbReference type="VEuPathDB" id="FungiDB:FUN_009458"/>
<sequence length="133" mass="14938">MKVSNLEILYNSAQNEIKNLNDRIAMLEKKLASSRLIRSEAIKNVNNKDSNAHYGRIINSAVYQAIVDNHTIYDENKDGVIRNNVSKIGLNYNINNLLTSSIRASSSFMQLNICASNDYSTTTSNDMPLQQIP</sequence>
<evidence type="ECO:0000313" key="3">
    <source>
        <dbReference type="EMBL" id="PKY58191.1"/>
    </source>
</evidence>
<evidence type="ECO:0000256" key="1">
    <source>
        <dbReference type="SAM" id="Coils"/>
    </source>
</evidence>
<dbReference type="VEuPathDB" id="FungiDB:RhiirFUN_011484"/>
<dbReference type="Proteomes" id="UP000234323">
    <property type="component" value="Unassembled WGS sequence"/>
</dbReference>
<accession>A0A2I1HEC3</accession>
<evidence type="ECO:0000313" key="2">
    <source>
        <dbReference type="EMBL" id="PKY57170.1"/>
    </source>
</evidence>
<evidence type="ECO:0000313" key="4">
    <source>
        <dbReference type="Proteomes" id="UP000234323"/>
    </source>
</evidence>
<protein>
    <submittedName>
        <fullName evidence="2">Uncharacterized protein</fullName>
    </submittedName>
</protein>
<reference evidence="2 4" key="1">
    <citation type="submission" date="2015-10" db="EMBL/GenBank/DDBJ databases">
        <title>Genome analyses suggest a sexual origin of heterokaryosis in a supposedly ancient asexual fungus.</title>
        <authorList>
            <person name="Ropars J."/>
            <person name="Sedzielewska K."/>
            <person name="Noel J."/>
            <person name="Charron P."/>
            <person name="Farinelli L."/>
            <person name="Marton T."/>
            <person name="Kruger M."/>
            <person name="Pelin A."/>
            <person name="Brachmann A."/>
            <person name="Corradi N."/>
        </authorList>
    </citation>
    <scope>NUCLEOTIDE SEQUENCE [LARGE SCALE GENOMIC DNA]</scope>
    <source>
        <strain evidence="2 4">A4</strain>
    </source>
</reference>
<name>A0A2I1HEC3_9GLOM</name>
<dbReference type="EMBL" id="LLXI01002456">
    <property type="protein sequence ID" value="PKY57170.1"/>
    <property type="molecule type" value="Genomic_DNA"/>
</dbReference>
<proteinExistence type="predicted"/>
<dbReference type="EMBL" id="LLXI01002890">
    <property type="protein sequence ID" value="PKY58191.1"/>
    <property type="molecule type" value="Genomic_DNA"/>
</dbReference>
<keyword evidence="1" id="KW-0175">Coiled coil</keyword>
<gene>
    <name evidence="2" type="ORF">RhiirA4_478052</name>
    <name evidence="3" type="ORF">RhiirA4_479889</name>
</gene>
<comment type="caution">
    <text evidence="2">The sequence shown here is derived from an EMBL/GenBank/DDBJ whole genome shotgun (WGS) entry which is preliminary data.</text>
</comment>
<dbReference type="AlphaFoldDB" id="A0A2I1HEC3"/>
<keyword evidence="4" id="KW-1185">Reference proteome</keyword>
<feature type="coiled-coil region" evidence="1">
    <location>
        <begin position="3"/>
        <end position="37"/>
    </location>
</feature>